<reference evidence="3" key="1">
    <citation type="journal article" date="2021" name="BMC Genomics">
        <title>Chromosome-level genome assembly and manually-curated proteome of model necrotroph Parastagonospora nodorum Sn15 reveals a genome-wide trove of candidate effector homologs, and redundancy of virulence-related functions within an accessory chromosome.</title>
        <authorList>
            <person name="Bertazzoni S."/>
            <person name="Jones D.A.B."/>
            <person name="Phan H.T."/>
            <person name="Tan K.-C."/>
            <person name="Hane J.K."/>
        </authorList>
    </citation>
    <scope>NUCLEOTIDE SEQUENCE [LARGE SCALE GENOMIC DNA]</scope>
    <source>
        <strain evidence="3">SN15 / ATCC MYA-4574 / FGSC 10173)</strain>
    </source>
</reference>
<dbReference type="EMBL" id="CP069040">
    <property type="protein sequence ID" value="QRD05401.1"/>
    <property type="molecule type" value="Genomic_DNA"/>
</dbReference>
<organism evidence="2 3">
    <name type="scientific">Phaeosphaeria nodorum (strain SN15 / ATCC MYA-4574 / FGSC 10173)</name>
    <name type="common">Glume blotch fungus</name>
    <name type="synonym">Parastagonospora nodorum</name>
    <dbReference type="NCBI Taxonomy" id="321614"/>
    <lineage>
        <taxon>Eukaryota</taxon>
        <taxon>Fungi</taxon>
        <taxon>Dikarya</taxon>
        <taxon>Ascomycota</taxon>
        <taxon>Pezizomycotina</taxon>
        <taxon>Dothideomycetes</taxon>
        <taxon>Pleosporomycetidae</taxon>
        <taxon>Pleosporales</taxon>
        <taxon>Pleosporineae</taxon>
        <taxon>Phaeosphaeriaceae</taxon>
        <taxon>Parastagonospora</taxon>
    </lineage>
</organism>
<evidence type="ECO:0000313" key="3">
    <source>
        <dbReference type="Proteomes" id="UP000663193"/>
    </source>
</evidence>
<keyword evidence="1" id="KW-0732">Signal</keyword>
<dbReference type="Proteomes" id="UP000663193">
    <property type="component" value="Chromosome 18"/>
</dbReference>
<evidence type="ECO:0000256" key="1">
    <source>
        <dbReference type="SAM" id="SignalP"/>
    </source>
</evidence>
<accession>A0A7U2NP40</accession>
<feature type="signal peptide" evidence="1">
    <location>
        <begin position="1"/>
        <end position="21"/>
    </location>
</feature>
<sequence>MPLHLLVFTFRLGTQLRHTEGQPQTHSTRDRCTCYTSDTASTSTACEVELLCATVIIRPGKPPVEKNDTDQ</sequence>
<evidence type="ECO:0000313" key="2">
    <source>
        <dbReference type="EMBL" id="QRD05401.1"/>
    </source>
</evidence>
<name>A0A7U2NP40_PHANO</name>
<evidence type="ECO:0008006" key="4">
    <source>
        <dbReference type="Google" id="ProtNLM"/>
    </source>
</evidence>
<dbReference type="VEuPathDB" id="FungiDB:JI435_422410"/>
<proteinExistence type="predicted"/>
<keyword evidence="3" id="KW-1185">Reference proteome</keyword>
<gene>
    <name evidence="2" type="ORF">JI435_422410</name>
</gene>
<feature type="chain" id="PRO_5030672132" description="Secreted protein" evidence="1">
    <location>
        <begin position="22"/>
        <end position="71"/>
    </location>
</feature>
<dbReference type="AlphaFoldDB" id="A0A7U2NP40"/>
<protein>
    <recommendedName>
        <fullName evidence="4">Secreted protein</fullName>
    </recommendedName>
</protein>